<reference evidence="4" key="1">
    <citation type="submission" date="2016-11" db="UniProtKB">
        <authorList>
            <consortium name="WormBaseParasite"/>
        </authorList>
    </citation>
    <scope>IDENTIFICATION</scope>
</reference>
<dbReference type="InterPro" id="IPR010506">
    <property type="entry name" value="DMAP1-bd"/>
</dbReference>
<feature type="region of interest" description="Disordered" evidence="1">
    <location>
        <begin position="191"/>
        <end position="220"/>
    </location>
</feature>
<sequence length="248" mass="27596">MSDLDTLPDEVREKLAELELELSEGDITKKGYDKKRDALLAPFKNVRITATINGGEPSTTAAASPNTHSNRRNQRRVTRDEDRYHSEIRVEAVHQALAEYSDGRKLGPQPVKPHRRNGTSVTRSSRQKSKRSNTGGRMLSGKTCVKIYYGCAQGKKSEGKREWLGGTFSAVASNWMRMLVEEEWRESVATGEAQRGKVLSATLTGPPDADGRTEEEEEAKENEVYLSFFVQFGPLEKGMCPFGTKVGN</sequence>
<feature type="region of interest" description="Disordered" evidence="1">
    <location>
        <begin position="51"/>
        <end position="84"/>
    </location>
</feature>
<name>A0A1I7UEX4_9PELO</name>
<feature type="region of interest" description="Disordered" evidence="1">
    <location>
        <begin position="99"/>
        <end position="138"/>
    </location>
</feature>
<keyword evidence="3" id="KW-1185">Reference proteome</keyword>
<feature type="compositionally biased region" description="Polar residues" evidence="1">
    <location>
        <begin position="51"/>
        <end position="68"/>
    </location>
</feature>
<evidence type="ECO:0000259" key="2">
    <source>
        <dbReference type="PROSITE" id="PS51912"/>
    </source>
</evidence>
<proteinExistence type="predicted"/>
<evidence type="ECO:0000256" key="1">
    <source>
        <dbReference type="SAM" id="MobiDB-lite"/>
    </source>
</evidence>
<organism evidence="3 4">
    <name type="scientific">Caenorhabditis tropicalis</name>
    <dbReference type="NCBI Taxonomy" id="1561998"/>
    <lineage>
        <taxon>Eukaryota</taxon>
        <taxon>Metazoa</taxon>
        <taxon>Ecdysozoa</taxon>
        <taxon>Nematoda</taxon>
        <taxon>Chromadorea</taxon>
        <taxon>Rhabditida</taxon>
        <taxon>Rhabditina</taxon>
        <taxon>Rhabditomorpha</taxon>
        <taxon>Rhabditoidea</taxon>
        <taxon>Rhabditidae</taxon>
        <taxon>Peloderinae</taxon>
        <taxon>Caenorhabditis</taxon>
    </lineage>
</organism>
<dbReference type="Pfam" id="PF06464">
    <property type="entry name" value="DMAP_binding"/>
    <property type="match status" value="1"/>
</dbReference>
<dbReference type="AlphaFoldDB" id="A0A1I7UEX4"/>
<protein>
    <submittedName>
        <fullName evidence="4">DMAP-interaction domain-containing protein</fullName>
    </submittedName>
</protein>
<dbReference type="STRING" id="1561998.A0A1I7UEX4"/>
<dbReference type="WBParaSite" id="Csp11.Scaffold629.g8627.t1">
    <property type="protein sequence ID" value="Csp11.Scaffold629.g8627.t1"/>
    <property type="gene ID" value="Csp11.Scaffold629.g8627"/>
</dbReference>
<dbReference type="eggNOG" id="KOG3628">
    <property type="taxonomic scope" value="Eukaryota"/>
</dbReference>
<dbReference type="SMART" id="SM01137">
    <property type="entry name" value="DMAP_binding"/>
    <property type="match status" value="1"/>
</dbReference>
<feature type="domain" description="DMAP1-binding" evidence="2">
    <location>
        <begin position="3"/>
        <end position="127"/>
    </location>
</feature>
<accession>A0A1I7UEX4</accession>
<evidence type="ECO:0000313" key="3">
    <source>
        <dbReference type="Proteomes" id="UP000095282"/>
    </source>
</evidence>
<evidence type="ECO:0000313" key="4">
    <source>
        <dbReference type="WBParaSite" id="Csp11.Scaffold629.g8627.t1"/>
    </source>
</evidence>
<dbReference type="Proteomes" id="UP000095282">
    <property type="component" value="Unplaced"/>
</dbReference>
<dbReference type="PROSITE" id="PS51912">
    <property type="entry name" value="DMAP1_BIND"/>
    <property type="match status" value="1"/>
</dbReference>